<dbReference type="Proteomes" id="UP000242972">
    <property type="component" value="Unassembled WGS sequence"/>
</dbReference>
<dbReference type="PANTHER" id="PTHR33121">
    <property type="entry name" value="CYCLIC DI-GMP PHOSPHODIESTERASE PDEF"/>
    <property type="match status" value="1"/>
</dbReference>
<dbReference type="InterPro" id="IPR029016">
    <property type="entry name" value="GAF-like_dom_sf"/>
</dbReference>
<dbReference type="AlphaFoldDB" id="A0A2T2XL30"/>
<dbReference type="Pfam" id="PF00563">
    <property type="entry name" value="EAL"/>
    <property type="match status" value="1"/>
</dbReference>
<evidence type="ECO:0000313" key="3">
    <source>
        <dbReference type="Proteomes" id="UP000242972"/>
    </source>
</evidence>
<dbReference type="PANTHER" id="PTHR33121:SF76">
    <property type="entry name" value="SIGNALING PROTEIN"/>
    <property type="match status" value="1"/>
</dbReference>
<organism evidence="2 3">
    <name type="scientific">Sulfobacillus benefaciens</name>
    <dbReference type="NCBI Taxonomy" id="453960"/>
    <lineage>
        <taxon>Bacteria</taxon>
        <taxon>Bacillati</taxon>
        <taxon>Bacillota</taxon>
        <taxon>Clostridia</taxon>
        <taxon>Eubacteriales</taxon>
        <taxon>Clostridiales Family XVII. Incertae Sedis</taxon>
        <taxon>Sulfobacillus</taxon>
    </lineage>
</organism>
<protein>
    <recommendedName>
        <fullName evidence="1">EAL domain-containing protein</fullName>
    </recommendedName>
</protein>
<dbReference type="InterPro" id="IPR050706">
    <property type="entry name" value="Cyclic-di-GMP_PDE-like"/>
</dbReference>
<dbReference type="GO" id="GO:0071111">
    <property type="term" value="F:cyclic-guanylate-specific phosphodiesterase activity"/>
    <property type="evidence" value="ECO:0007669"/>
    <property type="project" value="InterPro"/>
</dbReference>
<reference evidence="2 3" key="1">
    <citation type="journal article" date="2014" name="BMC Genomics">
        <title>Comparison of environmental and isolate Sulfobacillus genomes reveals diverse carbon, sulfur, nitrogen, and hydrogen metabolisms.</title>
        <authorList>
            <person name="Justice N.B."/>
            <person name="Norman A."/>
            <person name="Brown C.T."/>
            <person name="Singh A."/>
            <person name="Thomas B.C."/>
            <person name="Banfield J.F."/>
        </authorList>
    </citation>
    <scope>NUCLEOTIDE SEQUENCE [LARGE SCALE GENOMIC DNA]</scope>
    <source>
        <strain evidence="2">AMDSBA4</strain>
    </source>
</reference>
<gene>
    <name evidence="2" type="ORF">C7B46_01970</name>
</gene>
<sequence>MKSATPLSQLAITEWFEQGPVFSIAFQSLVSLSSGHVVGYEILSRPTTQKGTSLPVEEFFELVTQLGKAVDMDRLIVERAMHMAHDYHINVPIFINLHPDSLSDPAIQKHLIPTLDGTVVIEITERGNWSGEIMEPVVHHYQNLGGSIALDDFGAGYSGLQKLVTVRPNYVKIDRGLVDGCDKSAIKRNLIASIEQIAKFLGFSLIAEGIETYDEMVTCMNLGVDIGQGYYFSRPASWERHPFPDTALSRNVAALRTQMIPTESNTEDYYDPFRAHFALLMEHLATGFLTKRDQLNLVLTTIDKVLHPFSITCFRQQNNELVPVASRGHAARSTVSLDFPSVIGQCYQSETPQIIQRFSQTPQALKEPTIRDFGFPESIAAMPIGRPVWGILQADFLSPSSWNSSRLQILQGMAELLTILIPSGDLISS</sequence>
<accession>A0A2T2XL30</accession>
<comment type="caution">
    <text evidence="2">The sequence shown here is derived from an EMBL/GenBank/DDBJ whole genome shotgun (WGS) entry which is preliminary data.</text>
</comment>
<dbReference type="Gene3D" id="3.30.450.40">
    <property type="match status" value="1"/>
</dbReference>
<dbReference type="InterPro" id="IPR001633">
    <property type="entry name" value="EAL_dom"/>
</dbReference>
<feature type="domain" description="EAL" evidence="1">
    <location>
        <begin position="5"/>
        <end position="249"/>
    </location>
</feature>
<dbReference type="SUPFAM" id="SSF55781">
    <property type="entry name" value="GAF domain-like"/>
    <property type="match status" value="1"/>
</dbReference>
<evidence type="ECO:0000313" key="2">
    <source>
        <dbReference type="EMBL" id="PSR35199.1"/>
    </source>
</evidence>
<dbReference type="EMBL" id="PXYW01000003">
    <property type="protein sequence ID" value="PSR35199.1"/>
    <property type="molecule type" value="Genomic_DNA"/>
</dbReference>
<dbReference type="InterPro" id="IPR035919">
    <property type="entry name" value="EAL_sf"/>
</dbReference>
<evidence type="ECO:0000259" key="1">
    <source>
        <dbReference type="PROSITE" id="PS50883"/>
    </source>
</evidence>
<proteinExistence type="predicted"/>
<dbReference type="SMART" id="SM00052">
    <property type="entry name" value="EAL"/>
    <property type="match status" value="1"/>
</dbReference>
<dbReference type="PROSITE" id="PS50883">
    <property type="entry name" value="EAL"/>
    <property type="match status" value="1"/>
</dbReference>
<name>A0A2T2XL30_9FIRM</name>
<dbReference type="SUPFAM" id="SSF141868">
    <property type="entry name" value="EAL domain-like"/>
    <property type="match status" value="1"/>
</dbReference>
<dbReference type="CDD" id="cd01948">
    <property type="entry name" value="EAL"/>
    <property type="match status" value="1"/>
</dbReference>
<dbReference type="Gene3D" id="3.20.20.450">
    <property type="entry name" value="EAL domain"/>
    <property type="match status" value="1"/>
</dbReference>